<organism evidence="1 2">
    <name type="scientific">Candidatus Daviesbacteria bacterium GW2011_GWA2_40_9</name>
    <dbReference type="NCBI Taxonomy" id="1618424"/>
    <lineage>
        <taxon>Bacteria</taxon>
        <taxon>Candidatus Daviesiibacteriota</taxon>
    </lineage>
</organism>
<comment type="caution">
    <text evidence="1">The sequence shown here is derived from an EMBL/GenBank/DDBJ whole genome shotgun (WGS) entry which is preliminary data.</text>
</comment>
<dbReference type="EMBL" id="LCAB01000004">
    <property type="protein sequence ID" value="KKR83555.1"/>
    <property type="molecule type" value="Genomic_DNA"/>
</dbReference>
<evidence type="ECO:0000313" key="2">
    <source>
        <dbReference type="Proteomes" id="UP000034601"/>
    </source>
</evidence>
<protein>
    <submittedName>
        <fullName evidence="1">Uncharacterized protein</fullName>
    </submittedName>
</protein>
<accession>A0A0G0WGV0</accession>
<dbReference type="AlphaFoldDB" id="A0A0G0WGV0"/>
<dbReference type="Proteomes" id="UP000034601">
    <property type="component" value="Unassembled WGS sequence"/>
</dbReference>
<gene>
    <name evidence="1" type="ORF">UU29_C0004G0056</name>
</gene>
<sequence>MCKQEYLRGQSEETPQVGEPDNARVVTVATALSQARNLCVLNYRQAVEELLKGVEGDPKAVDQLADVLISGVQESTLNTPYY</sequence>
<proteinExistence type="predicted"/>
<evidence type="ECO:0000313" key="1">
    <source>
        <dbReference type="EMBL" id="KKR83555.1"/>
    </source>
</evidence>
<reference evidence="1 2" key="1">
    <citation type="journal article" date="2015" name="Nature">
        <title>rRNA introns, odd ribosomes, and small enigmatic genomes across a large radiation of phyla.</title>
        <authorList>
            <person name="Brown C.T."/>
            <person name="Hug L.A."/>
            <person name="Thomas B.C."/>
            <person name="Sharon I."/>
            <person name="Castelle C.J."/>
            <person name="Singh A."/>
            <person name="Wilkins M.J."/>
            <person name="Williams K.H."/>
            <person name="Banfield J.F."/>
        </authorList>
    </citation>
    <scope>NUCLEOTIDE SEQUENCE [LARGE SCALE GENOMIC DNA]</scope>
</reference>
<name>A0A0G0WGV0_9BACT</name>